<dbReference type="SUPFAM" id="SSF52172">
    <property type="entry name" value="CheY-like"/>
    <property type="match status" value="1"/>
</dbReference>
<reference evidence="4" key="2">
    <citation type="journal article" date="2022" name="Microbiol. Resour. Announc.">
        <title>Metagenome Sequencing to Explore Phylogenomics of Terrestrial Cyanobacteria.</title>
        <authorList>
            <person name="Ward R.D."/>
            <person name="Stajich J.E."/>
            <person name="Johansen J.R."/>
            <person name="Huntemann M."/>
            <person name="Clum A."/>
            <person name="Foster B."/>
            <person name="Foster B."/>
            <person name="Roux S."/>
            <person name="Palaniappan K."/>
            <person name="Varghese N."/>
            <person name="Mukherjee S."/>
            <person name="Reddy T.B.K."/>
            <person name="Daum C."/>
            <person name="Copeland A."/>
            <person name="Chen I.A."/>
            <person name="Ivanova N.N."/>
            <person name="Kyrpides N.C."/>
            <person name="Shapiro N."/>
            <person name="Eloe-Fadrosh E.A."/>
            <person name="Pietrasiak N."/>
        </authorList>
    </citation>
    <scope>NUCLEOTIDE SEQUENCE</scope>
    <source>
        <strain evidence="4">JT2-VF2</strain>
    </source>
</reference>
<evidence type="ECO:0000256" key="1">
    <source>
        <dbReference type="ARBA" id="ARBA00022553"/>
    </source>
</evidence>
<dbReference type="Proteomes" id="UP000715781">
    <property type="component" value="Unassembled WGS sequence"/>
</dbReference>
<sequence>MHHQSIGVDGLRLLIIDDHVDTRELLKIFFETEGAEIKAVATSGEALDVMSRFLPDMVISEIYLPDAAGHSLLAKVRNLEAARDRWIPAIALSAFVKEEDFVYALKAGFQMYLRKPVILDELLYLVAEFACLNAHQLNRGLPNK</sequence>
<evidence type="ECO:0000313" key="4">
    <source>
        <dbReference type="EMBL" id="MBW4562457.1"/>
    </source>
</evidence>
<accession>A0A951UGD5</accession>
<dbReference type="PANTHER" id="PTHR44591:SF23">
    <property type="entry name" value="CHEY SUBFAMILY"/>
    <property type="match status" value="1"/>
</dbReference>
<reference evidence="4" key="1">
    <citation type="submission" date="2021-05" db="EMBL/GenBank/DDBJ databases">
        <authorList>
            <person name="Pietrasiak N."/>
            <person name="Ward R."/>
            <person name="Stajich J.E."/>
            <person name="Kurbessoian T."/>
        </authorList>
    </citation>
    <scope>NUCLEOTIDE SEQUENCE</scope>
    <source>
        <strain evidence="4">JT2-VF2</strain>
    </source>
</reference>
<dbReference type="InterPro" id="IPR050595">
    <property type="entry name" value="Bact_response_regulator"/>
</dbReference>
<evidence type="ECO:0000313" key="5">
    <source>
        <dbReference type="Proteomes" id="UP000715781"/>
    </source>
</evidence>
<comment type="caution">
    <text evidence="4">The sequence shown here is derived from an EMBL/GenBank/DDBJ whole genome shotgun (WGS) entry which is preliminary data.</text>
</comment>
<dbReference type="PANTHER" id="PTHR44591">
    <property type="entry name" value="STRESS RESPONSE REGULATOR PROTEIN 1"/>
    <property type="match status" value="1"/>
</dbReference>
<gene>
    <name evidence="4" type="ORF">KME32_15155</name>
</gene>
<evidence type="ECO:0000259" key="3">
    <source>
        <dbReference type="PROSITE" id="PS50110"/>
    </source>
</evidence>
<dbReference type="InterPro" id="IPR001789">
    <property type="entry name" value="Sig_transdc_resp-reg_receiver"/>
</dbReference>
<dbReference type="SMART" id="SM00448">
    <property type="entry name" value="REC"/>
    <property type="match status" value="1"/>
</dbReference>
<organism evidence="4 5">
    <name type="scientific">Mojavia pulchra JT2-VF2</name>
    <dbReference type="NCBI Taxonomy" id="287848"/>
    <lineage>
        <taxon>Bacteria</taxon>
        <taxon>Bacillati</taxon>
        <taxon>Cyanobacteriota</taxon>
        <taxon>Cyanophyceae</taxon>
        <taxon>Nostocales</taxon>
        <taxon>Nostocaceae</taxon>
    </lineage>
</organism>
<dbReference type="Gene3D" id="3.40.50.2300">
    <property type="match status" value="1"/>
</dbReference>
<protein>
    <submittedName>
        <fullName evidence="4">Response regulator</fullName>
    </submittedName>
</protein>
<dbReference type="GO" id="GO:0000160">
    <property type="term" value="P:phosphorelay signal transduction system"/>
    <property type="evidence" value="ECO:0007669"/>
    <property type="project" value="InterPro"/>
</dbReference>
<dbReference type="InterPro" id="IPR011006">
    <property type="entry name" value="CheY-like_superfamily"/>
</dbReference>
<dbReference type="PROSITE" id="PS50110">
    <property type="entry name" value="RESPONSE_REGULATORY"/>
    <property type="match status" value="1"/>
</dbReference>
<keyword evidence="1" id="KW-0597">Phosphoprotein</keyword>
<evidence type="ECO:0000256" key="2">
    <source>
        <dbReference type="PROSITE-ProRule" id="PRU00169"/>
    </source>
</evidence>
<feature type="domain" description="Response regulatory" evidence="3">
    <location>
        <begin position="12"/>
        <end position="130"/>
    </location>
</feature>
<proteinExistence type="predicted"/>
<comment type="caution">
    <text evidence="2">Lacks conserved residue(s) required for the propagation of feature annotation.</text>
</comment>
<name>A0A951UGD5_9NOST</name>
<dbReference type="EMBL" id="JAHHHN010000007">
    <property type="protein sequence ID" value="MBW4562457.1"/>
    <property type="molecule type" value="Genomic_DNA"/>
</dbReference>
<dbReference type="Pfam" id="PF00072">
    <property type="entry name" value="Response_reg"/>
    <property type="match status" value="1"/>
</dbReference>
<dbReference type="AlphaFoldDB" id="A0A951UGD5"/>